<organism evidence="1">
    <name type="scientific">Podoviridae sp. ctf5T2</name>
    <dbReference type="NCBI Taxonomy" id="2827743"/>
    <lineage>
        <taxon>Viruses</taxon>
        <taxon>Duplodnaviria</taxon>
        <taxon>Heunggongvirae</taxon>
        <taxon>Uroviricota</taxon>
        <taxon>Caudoviricetes</taxon>
    </lineage>
</organism>
<accession>A0A8S5SMS9</accession>
<sequence>MPLSDLYSLFPYGQIKHNNKRTQIRVRLCCIWVKCGIEKAIDGHRVAAQPYLIW</sequence>
<reference evidence="1" key="1">
    <citation type="journal article" date="2021" name="Proc. Natl. Acad. Sci. U.S.A.">
        <title>A Catalog of Tens of Thousands of Viruses from Human Metagenomes Reveals Hidden Associations with Chronic Diseases.</title>
        <authorList>
            <person name="Tisza M.J."/>
            <person name="Buck C.B."/>
        </authorList>
    </citation>
    <scope>NUCLEOTIDE SEQUENCE</scope>
    <source>
        <strain evidence="1">Ctf5T2</strain>
    </source>
</reference>
<protein>
    <submittedName>
        <fullName evidence="1">Uncharacterized protein</fullName>
    </submittedName>
</protein>
<name>A0A8S5SMS9_9CAUD</name>
<dbReference type="EMBL" id="BK032623">
    <property type="protein sequence ID" value="DAF51874.1"/>
    <property type="molecule type" value="Genomic_DNA"/>
</dbReference>
<proteinExistence type="predicted"/>
<evidence type="ECO:0000313" key="1">
    <source>
        <dbReference type="EMBL" id="DAF51874.1"/>
    </source>
</evidence>